<dbReference type="Pfam" id="PF00096">
    <property type="entry name" value="zf-C2H2"/>
    <property type="match status" value="1"/>
</dbReference>
<keyword evidence="2" id="KW-0677">Repeat</keyword>
<dbReference type="GO" id="GO:0008270">
    <property type="term" value="F:zinc ion binding"/>
    <property type="evidence" value="ECO:0007669"/>
    <property type="project" value="UniProtKB-KW"/>
</dbReference>
<organism evidence="7 8">
    <name type="scientific">Guyanagaster necrorhizus</name>
    <dbReference type="NCBI Taxonomy" id="856835"/>
    <lineage>
        <taxon>Eukaryota</taxon>
        <taxon>Fungi</taxon>
        <taxon>Dikarya</taxon>
        <taxon>Basidiomycota</taxon>
        <taxon>Agaricomycotina</taxon>
        <taxon>Agaricomycetes</taxon>
        <taxon>Agaricomycetidae</taxon>
        <taxon>Agaricales</taxon>
        <taxon>Marasmiineae</taxon>
        <taxon>Physalacriaceae</taxon>
        <taxon>Guyanagaster</taxon>
    </lineage>
</organism>
<name>A0A9P7VIN1_9AGAR</name>
<keyword evidence="3 5" id="KW-0863">Zinc-finger</keyword>
<dbReference type="Gene3D" id="3.30.160.60">
    <property type="entry name" value="Classic Zinc Finger"/>
    <property type="match status" value="1"/>
</dbReference>
<dbReference type="PROSITE" id="PS50157">
    <property type="entry name" value="ZINC_FINGER_C2H2_2"/>
    <property type="match status" value="2"/>
</dbReference>
<dbReference type="InterPro" id="IPR036236">
    <property type="entry name" value="Znf_C2H2_sf"/>
</dbReference>
<dbReference type="OrthoDB" id="6077919at2759"/>
<proteinExistence type="predicted"/>
<evidence type="ECO:0000256" key="5">
    <source>
        <dbReference type="PROSITE-ProRule" id="PRU00042"/>
    </source>
</evidence>
<dbReference type="InterPro" id="IPR013087">
    <property type="entry name" value="Znf_C2H2_type"/>
</dbReference>
<feature type="domain" description="C2H2-type" evidence="6">
    <location>
        <begin position="157"/>
        <end position="186"/>
    </location>
</feature>
<protein>
    <recommendedName>
        <fullName evidence="6">C2H2-type domain-containing protein</fullName>
    </recommendedName>
</protein>
<keyword evidence="1" id="KW-0479">Metal-binding</keyword>
<dbReference type="SUPFAM" id="SSF57667">
    <property type="entry name" value="beta-beta-alpha zinc fingers"/>
    <property type="match status" value="2"/>
</dbReference>
<dbReference type="GeneID" id="66103632"/>
<evidence type="ECO:0000313" key="8">
    <source>
        <dbReference type="Proteomes" id="UP000812287"/>
    </source>
</evidence>
<comment type="caution">
    <text evidence="7">The sequence shown here is derived from an EMBL/GenBank/DDBJ whole genome shotgun (WGS) entry which is preliminary data.</text>
</comment>
<evidence type="ECO:0000256" key="3">
    <source>
        <dbReference type="ARBA" id="ARBA00022771"/>
    </source>
</evidence>
<dbReference type="PANTHER" id="PTHR24379:SF121">
    <property type="entry name" value="C2H2-TYPE DOMAIN-CONTAINING PROTEIN"/>
    <property type="match status" value="1"/>
</dbReference>
<dbReference type="RefSeq" id="XP_043034722.1">
    <property type="nucleotide sequence ID" value="XM_043181336.1"/>
</dbReference>
<accession>A0A9P7VIN1</accession>
<dbReference type="Proteomes" id="UP000812287">
    <property type="component" value="Unassembled WGS sequence"/>
</dbReference>
<feature type="domain" description="C2H2-type" evidence="6">
    <location>
        <begin position="186"/>
        <end position="211"/>
    </location>
</feature>
<dbReference type="AlphaFoldDB" id="A0A9P7VIN1"/>
<evidence type="ECO:0000256" key="1">
    <source>
        <dbReference type="ARBA" id="ARBA00022723"/>
    </source>
</evidence>
<evidence type="ECO:0000256" key="2">
    <source>
        <dbReference type="ARBA" id="ARBA00022737"/>
    </source>
</evidence>
<evidence type="ECO:0000313" key="7">
    <source>
        <dbReference type="EMBL" id="KAG7441222.1"/>
    </source>
</evidence>
<dbReference type="SMART" id="SM00355">
    <property type="entry name" value="ZnF_C2H2"/>
    <property type="match status" value="5"/>
</dbReference>
<evidence type="ECO:0000259" key="6">
    <source>
        <dbReference type="PROSITE" id="PS50157"/>
    </source>
</evidence>
<dbReference type="EMBL" id="MU250562">
    <property type="protein sequence ID" value="KAG7441222.1"/>
    <property type="molecule type" value="Genomic_DNA"/>
</dbReference>
<reference evidence="7" key="1">
    <citation type="submission" date="2020-11" db="EMBL/GenBank/DDBJ databases">
        <title>Adaptations for nitrogen fixation in a non-lichenized fungal sporocarp promotes dispersal by wood-feeding termites.</title>
        <authorList>
            <consortium name="DOE Joint Genome Institute"/>
            <person name="Koch R.A."/>
            <person name="Yoon G."/>
            <person name="Arayal U."/>
            <person name="Lail K."/>
            <person name="Amirebrahimi M."/>
            <person name="Labutti K."/>
            <person name="Lipzen A."/>
            <person name="Riley R."/>
            <person name="Barry K."/>
            <person name="Henrissat B."/>
            <person name="Grigoriev I.V."/>
            <person name="Herr J.R."/>
            <person name="Aime M.C."/>
        </authorList>
    </citation>
    <scope>NUCLEOTIDE SEQUENCE</scope>
    <source>
        <strain evidence="7">MCA 3950</strain>
    </source>
</reference>
<keyword evidence="4" id="KW-0862">Zinc</keyword>
<keyword evidence="8" id="KW-1185">Reference proteome</keyword>
<gene>
    <name evidence="7" type="ORF">BT62DRAFT_545582</name>
</gene>
<evidence type="ECO:0000256" key="4">
    <source>
        <dbReference type="ARBA" id="ARBA00022833"/>
    </source>
</evidence>
<sequence length="237" mass="26560">MIQCSYCDKRLRTREGWIMHCQAKKDHEFCADCTILFSDRASLCSHLCASHHSRYCSLCDRLFSSDWACQQHRSSRAHKTSDIPCAMCSRMFKAPSEIAAHVESGGCNPNINRHHVSAAIHAIDISPPITIARRIESPASPVVHFSASEMAFNGKAYECYICHGTFTKLQFLNLHLNSPVHDADEFKCPKRKCGKKFKLISSLIQHIESESCGVARFATVQMEAILLTGQFARLVLG</sequence>
<dbReference type="PROSITE" id="PS00028">
    <property type="entry name" value="ZINC_FINGER_C2H2_1"/>
    <property type="match status" value="2"/>
</dbReference>
<dbReference type="PANTHER" id="PTHR24379">
    <property type="entry name" value="KRAB AND ZINC FINGER DOMAIN-CONTAINING"/>
    <property type="match status" value="1"/>
</dbReference>